<keyword evidence="2 4" id="KW-1133">Transmembrane helix</keyword>
<organism evidence="5 6">
    <name type="scientific">Globodera pallida</name>
    <name type="common">Potato cyst nematode worm</name>
    <name type="synonym">Heterodera pallida</name>
    <dbReference type="NCBI Taxonomy" id="36090"/>
    <lineage>
        <taxon>Eukaryota</taxon>
        <taxon>Metazoa</taxon>
        <taxon>Ecdysozoa</taxon>
        <taxon>Nematoda</taxon>
        <taxon>Chromadorea</taxon>
        <taxon>Rhabditida</taxon>
        <taxon>Tylenchina</taxon>
        <taxon>Tylenchomorpha</taxon>
        <taxon>Tylenchoidea</taxon>
        <taxon>Heteroderidae</taxon>
        <taxon>Heteroderinae</taxon>
        <taxon>Globodera</taxon>
    </lineage>
</organism>
<evidence type="ECO:0000256" key="3">
    <source>
        <dbReference type="ARBA" id="ARBA00023136"/>
    </source>
</evidence>
<feature type="transmembrane region" description="Helical" evidence="4">
    <location>
        <begin position="20"/>
        <end position="41"/>
    </location>
</feature>
<dbReference type="WBParaSite" id="GPLIN_000244300">
    <property type="protein sequence ID" value="GPLIN_000244300"/>
    <property type="gene ID" value="GPLIN_000244300"/>
</dbReference>
<reference evidence="5" key="2">
    <citation type="submission" date="2014-05" db="EMBL/GenBank/DDBJ databases">
        <title>The genome and life-stage specific transcriptomes of Globodera pallida elucidate key aspects of plant parasitism by a cyst nematode.</title>
        <authorList>
            <person name="Cotton J.A."/>
            <person name="Lilley C.J."/>
            <person name="Jones L.M."/>
            <person name="Kikuchi T."/>
            <person name="Reid A.J."/>
            <person name="Thorpe P."/>
            <person name="Tsai I.J."/>
            <person name="Beasley H."/>
            <person name="Blok V."/>
            <person name="Cock P.J.A."/>
            <person name="Van den Akker S.E."/>
            <person name="Holroyd N."/>
            <person name="Hunt M."/>
            <person name="Mantelin S."/>
            <person name="Naghra H."/>
            <person name="Pain A."/>
            <person name="Palomares-Rius J.E."/>
            <person name="Zarowiecki M."/>
            <person name="Berriman M."/>
            <person name="Jones J.T."/>
            <person name="Urwin P.E."/>
        </authorList>
    </citation>
    <scope>NUCLEOTIDE SEQUENCE [LARGE SCALE GENOMIC DNA]</scope>
    <source>
        <strain evidence="5">Lindley</strain>
    </source>
</reference>
<sequence length="146" mass="16671">MFFHFGVNETILFGFWRTNSALGIFLSCLAILALCFGLEFVRWFRLSRKRALYQASSRQSSSVQLTNNGQADAETRRTRLMAVSADASLHAIQLTLSYLLMLIFMTFNVWLLPRVTHAADDRQSRHNFSSFHDEGEDCRSNAIANN</sequence>
<keyword evidence="4" id="KW-0186">Copper</keyword>
<evidence type="ECO:0000256" key="2">
    <source>
        <dbReference type="ARBA" id="ARBA00022989"/>
    </source>
</evidence>
<keyword evidence="4" id="KW-0813">Transport</keyword>
<dbReference type="Pfam" id="PF04145">
    <property type="entry name" value="Ctr"/>
    <property type="match status" value="1"/>
</dbReference>
<keyword evidence="3 4" id="KW-0472">Membrane</keyword>
<evidence type="ECO:0000313" key="6">
    <source>
        <dbReference type="WBParaSite" id="GPLIN_000244300"/>
    </source>
</evidence>
<evidence type="ECO:0000256" key="1">
    <source>
        <dbReference type="ARBA" id="ARBA00022692"/>
    </source>
</evidence>
<keyword evidence="4" id="KW-0187">Copper transport</keyword>
<comment type="similarity">
    <text evidence="4">Belongs to the copper transporter (Ctr) (TC 1.A.56) family. SLC31A subfamily.</text>
</comment>
<name>A0A183BPA7_GLOPA</name>
<evidence type="ECO:0000256" key="4">
    <source>
        <dbReference type="RuleBase" id="RU367022"/>
    </source>
</evidence>
<reference evidence="6" key="3">
    <citation type="submission" date="2016-06" db="UniProtKB">
        <authorList>
            <consortium name="WormBaseParasite"/>
        </authorList>
    </citation>
    <scope>IDENTIFICATION</scope>
</reference>
<dbReference type="GO" id="GO:0016020">
    <property type="term" value="C:membrane"/>
    <property type="evidence" value="ECO:0007669"/>
    <property type="project" value="UniProtKB-SubCell"/>
</dbReference>
<keyword evidence="1 4" id="KW-0812">Transmembrane</keyword>
<comment type="subcellular location">
    <subcellularLocation>
        <location evidence="4">Membrane</location>
        <topology evidence="4">Multi-pass membrane protein</topology>
    </subcellularLocation>
</comment>
<keyword evidence="5" id="KW-1185">Reference proteome</keyword>
<dbReference type="PANTHER" id="PTHR12483">
    <property type="entry name" value="SOLUTE CARRIER FAMILY 31 COPPER TRANSPORTERS"/>
    <property type="match status" value="1"/>
</dbReference>
<keyword evidence="4" id="KW-0406">Ion transport</keyword>
<accession>A0A183BPA7</accession>
<protein>
    <recommendedName>
        <fullName evidence="4">Copper transport protein</fullName>
    </recommendedName>
</protein>
<feature type="transmembrane region" description="Helical" evidence="4">
    <location>
        <begin position="87"/>
        <end position="111"/>
    </location>
</feature>
<dbReference type="Proteomes" id="UP000050741">
    <property type="component" value="Unassembled WGS sequence"/>
</dbReference>
<dbReference type="GO" id="GO:0005375">
    <property type="term" value="F:copper ion transmembrane transporter activity"/>
    <property type="evidence" value="ECO:0007669"/>
    <property type="project" value="UniProtKB-UniRule"/>
</dbReference>
<dbReference type="InterPro" id="IPR007274">
    <property type="entry name" value="Cop_transporter"/>
</dbReference>
<dbReference type="PANTHER" id="PTHR12483:SF30">
    <property type="entry name" value="COPPER TRANSPORT PROTEIN"/>
    <property type="match status" value="1"/>
</dbReference>
<proteinExistence type="inferred from homology"/>
<evidence type="ECO:0000313" key="5">
    <source>
        <dbReference type="Proteomes" id="UP000050741"/>
    </source>
</evidence>
<reference evidence="5" key="1">
    <citation type="submission" date="2013-12" db="EMBL/GenBank/DDBJ databases">
        <authorList>
            <person name="Aslett M."/>
        </authorList>
    </citation>
    <scope>NUCLEOTIDE SEQUENCE [LARGE SCALE GENOMIC DNA]</scope>
    <source>
        <strain evidence="5">Lindley</strain>
    </source>
</reference>
<dbReference type="AlphaFoldDB" id="A0A183BPA7"/>